<feature type="domain" description="Anoctamin dimerisation" evidence="2">
    <location>
        <begin position="52"/>
        <end position="102"/>
    </location>
</feature>
<dbReference type="AlphaFoldDB" id="A0A9L0K9B5"/>
<dbReference type="Proteomes" id="UP000694387">
    <property type="component" value="Chromosome 19"/>
</dbReference>
<dbReference type="GeneTree" id="ENSGT00940000158551"/>
<reference evidence="3" key="2">
    <citation type="submission" date="2025-08" db="UniProtKB">
        <authorList>
            <consortium name="Ensembl"/>
        </authorList>
    </citation>
    <scope>IDENTIFICATION</scope>
</reference>
<organism evidence="3 4">
    <name type="scientific">Equus asinus</name>
    <name type="common">Donkey</name>
    <name type="synonym">Equus africanus asinus</name>
    <dbReference type="NCBI Taxonomy" id="9793"/>
    <lineage>
        <taxon>Eukaryota</taxon>
        <taxon>Metazoa</taxon>
        <taxon>Chordata</taxon>
        <taxon>Craniata</taxon>
        <taxon>Vertebrata</taxon>
        <taxon>Euteleostomi</taxon>
        <taxon>Mammalia</taxon>
        <taxon>Eutheria</taxon>
        <taxon>Laurasiatheria</taxon>
        <taxon>Perissodactyla</taxon>
        <taxon>Equidae</taxon>
        <taxon>Equus</taxon>
    </lineage>
</organism>
<dbReference type="Pfam" id="PF16178">
    <property type="entry name" value="Anoct_dimer"/>
    <property type="match status" value="1"/>
</dbReference>
<proteinExistence type="predicted"/>
<name>A0A9L0K9B5_EQUAS</name>
<sequence length="125" mass="13597">MLRRRTQEEDSAALIDMAPGAGKGDSYGSTANTLEPGGHQAAACRVGSPAKPRIDFVLVWEEDLKPGQQQDTTTRDKTDMHGDWRETFLDNLRAAGLCVDQVRGVGCGQGPRRCIHSVTYDLAPQ</sequence>
<dbReference type="InterPro" id="IPR032394">
    <property type="entry name" value="Anoct_dimer"/>
</dbReference>
<reference evidence="3" key="3">
    <citation type="submission" date="2025-09" db="UniProtKB">
        <authorList>
            <consortium name="Ensembl"/>
        </authorList>
    </citation>
    <scope>IDENTIFICATION</scope>
</reference>
<evidence type="ECO:0000313" key="4">
    <source>
        <dbReference type="Proteomes" id="UP000694387"/>
    </source>
</evidence>
<protein>
    <recommendedName>
        <fullName evidence="2">Anoctamin dimerisation domain-containing protein</fullName>
    </recommendedName>
</protein>
<dbReference type="Ensembl" id="ENSEAST00005052904.1">
    <property type="protein sequence ID" value="ENSEASP00005061428.1"/>
    <property type="gene ID" value="ENSEASG00005025357.1"/>
</dbReference>
<dbReference type="GO" id="GO:0046983">
    <property type="term" value="F:protein dimerization activity"/>
    <property type="evidence" value="ECO:0007669"/>
    <property type="project" value="InterPro"/>
</dbReference>
<accession>A0A9L0K9B5</accession>
<evidence type="ECO:0000256" key="1">
    <source>
        <dbReference type="SAM" id="MobiDB-lite"/>
    </source>
</evidence>
<feature type="region of interest" description="Disordered" evidence="1">
    <location>
        <begin position="1"/>
        <end position="34"/>
    </location>
</feature>
<reference evidence="3 4" key="1">
    <citation type="journal article" date="2020" name="Nat. Commun.">
        <title>Donkey genomes provide new insights into domestication and selection for coat color.</title>
        <authorList>
            <person name="Wang"/>
            <person name="C."/>
            <person name="Li"/>
            <person name="H."/>
            <person name="Guo"/>
            <person name="Y."/>
            <person name="Huang"/>
            <person name="J."/>
            <person name="Sun"/>
            <person name="Y."/>
            <person name="Min"/>
            <person name="J."/>
            <person name="Wang"/>
            <person name="J."/>
            <person name="Fang"/>
            <person name="X."/>
            <person name="Zhao"/>
            <person name="Z."/>
            <person name="Wang"/>
            <person name="S."/>
            <person name="Zhang"/>
            <person name="Y."/>
            <person name="Liu"/>
            <person name="Q."/>
            <person name="Jiang"/>
            <person name="Q."/>
            <person name="Wang"/>
            <person name="X."/>
            <person name="Guo"/>
            <person name="Y."/>
            <person name="Yang"/>
            <person name="C."/>
            <person name="Wang"/>
            <person name="Y."/>
            <person name="Tian"/>
            <person name="F."/>
            <person name="Zhuang"/>
            <person name="G."/>
            <person name="Fan"/>
            <person name="Y."/>
            <person name="Gao"/>
            <person name="Q."/>
            <person name="Li"/>
            <person name="Y."/>
            <person name="Ju"/>
            <person name="Z."/>
            <person name="Li"/>
            <person name="J."/>
            <person name="Li"/>
            <person name="R."/>
            <person name="Hou"/>
            <person name="M."/>
            <person name="Yang"/>
            <person name="G."/>
            <person name="Liu"/>
            <person name="G."/>
            <person name="Liu"/>
            <person name="W."/>
            <person name="Guo"/>
            <person name="J."/>
            <person name="Pan"/>
            <person name="S."/>
            <person name="Fan"/>
            <person name="G."/>
            <person name="Zhang"/>
            <person name="W."/>
            <person name="Zhang"/>
            <person name="R."/>
            <person name="Yu"/>
            <person name="J."/>
            <person name="Zhang"/>
            <person name="X."/>
            <person name="Yin"/>
            <person name="Q."/>
            <person name="Ji"/>
            <person name="C."/>
            <person name="Jin"/>
            <person name="Y."/>
            <person name="Yue"/>
            <person name="G."/>
            <person name="Liu"/>
            <person name="M."/>
            <person name="Xu"/>
            <person name="J."/>
            <person name="Liu"/>
            <person name="S."/>
            <person name="Jordana"/>
            <person name="J."/>
            <person name="Noce"/>
            <person name="A."/>
            <person name="Amills"/>
            <person name="M."/>
            <person name="Wu"/>
            <person name="D.D."/>
            <person name="Li"/>
            <person name="S."/>
            <person name="Zhou"/>
            <person name="X. and Zhong"/>
            <person name="J."/>
        </authorList>
    </citation>
    <scope>NUCLEOTIDE SEQUENCE [LARGE SCALE GENOMIC DNA]</scope>
</reference>
<evidence type="ECO:0000313" key="3">
    <source>
        <dbReference type="Ensembl" id="ENSEASP00005061428.1"/>
    </source>
</evidence>
<evidence type="ECO:0000259" key="2">
    <source>
        <dbReference type="Pfam" id="PF16178"/>
    </source>
</evidence>
<keyword evidence="4" id="KW-1185">Reference proteome</keyword>